<comment type="caution">
    <text evidence="5">The sequence shown here is derived from an EMBL/GenBank/DDBJ whole genome shotgun (WGS) entry which is preliminary data.</text>
</comment>
<keyword evidence="1" id="KW-0805">Transcription regulation</keyword>
<dbReference type="SUPFAM" id="SSF46689">
    <property type="entry name" value="Homeodomain-like"/>
    <property type="match status" value="1"/>
</dbReference>
<dbReference type="EMBL" id="PISE01000019">
    <property type="protein sequence ID" value="PKG23845.1"/>
    <property type="molecule type" value="Genomic_DNA"/>
</dbReference>
<keyword evidence="3" id="KW-0804">Transcription</keyword>
<accession>A0A2N0Z2V6</accession>
<evidence type="ECO:0000313" key="5">
    <source>
        <dbReference type="EMBL" id="PKG23845.1"/>
    </source>
</evidence>
<evidence type="ECO:0000256" key="1">
    <source>
        <dbReference type="ARBA" id="ARBA00023015"/>
    </source>
</evidence>
<keyword evidence="6" id="KW-1185">Reference proteome</keyword>
<dbReference type="GO" id="GO:0043565">
    <property type="term" value="F:sequence-specific DNA binding"/>
    <property type="evidence" value="ECO:0007669"/>
    <property type="project" value="InterPro"/>
</dbReference>
<keyword evidence="2" id="KW-0238">DNA-binding</keyword>
<protein>
    <submittedName>
        <fullName evidence="5">AraC family transcriptional regulator</fullName>
    </submittedName>
</protein>
<dbReference type="PROSITE" id="PS01124">
    <property type="entry name" value="HTH_ARAC_FAMILY_2"/>
    <property type="match status" value="1"/>
</dbReference>
<dbReference type="Proteomes" id="UP000233375">
    <property type="component" value="Unassembled WGS sequence"/>
</dbReference>
<dbReference type="Pfam" id="PF02311">
    <property type="entry name" value="AraC_binding"/>
    <property type="match status" value="1"/>
</dbReference>
<feature type="domain" description="HTH araC/xylS-type" evidence="4">
    <location>
        <begin position="234"/>
        <end position="331"/>
    </location>
</feature>
<dbReference type="InterPro" id="IPR003313">
    <property type="entry name" value="AraC-bd"/>
</dbReference>
<reference evidence="5 6" key="1">
    <citation type="journal article" date="2003" name="Int. J. Syst. Evol. Microbiol.">
        <title>Bacillus nealsonii sp. nov., isolated from a spacecraft-assembly facility, whose spores are gamma-radiation resistant.</title>
        <authorList>
            <person name="Venkateswaran K."/>
            <person name="Kempf M."/>
            <person name="Chen F."/>
            <person name="Satomi M."/>
            <person name="Nicholson W."/>
            <person name="Kern R."/>
        </authorList>
    </citation>
    <scope>NUCLEOTIDE SEQUENCE [LARGE SCALE GENOMIC DNA]</scope>
    <source>
        <strain evidence="5 6">FO-92</strain>
    </source>
</reference>
<dbReference type="OrthoDB" id="9816335at2"/>
<dbReference type="PRINTS" id="PR00032">
    <property type="entry name" value="HTHARAC"/>
</dbReference>
<dbReference type="PROSITE" id="PS00041">
    <property type="entry name" value="HTH_ARAC_FAMILY_1"/>
    <property type="match status" value="1"/>
</dbReference>
<dbReference type="AlphaFoldDB" id="A0A2N0Z2V6"/>
<dbReference type="SMART" id="SM00342">
    <property type="entry name" value="HTH_ARAC"/>
    <property type="match status" value="1"/>
</dbReference>
<dbReference type="InterPro" id="IPR014710">
    <property type="entry name" value="RmlC-like_jellyroll"/>
</dbReference>
<name>A0A2N0Z2V6_9BACI</name>
<dbReference type="InterPro" id="IPR037923">
    <property type="entry name" value="HTH-like"/>
</dbReference>
<dbReference type="InterPro" id="IPR009057">
    <property type="entry name" value="Homeodomain-like_sf"/>
</dbReference>
<dbReference type="GO" id="GO:0003700">
    <property type="term" value="F:DNA-binding transcription factor activity"/>
    <property type="evidence" value="ECO:0007669"/>
    <property type="project" value="InterPro"/>
</dbReference>
<gene>
    <name evidence="5" type="ORF">CWS01_10135</name>
</gene>
<dbReference type="InterPro" id="IPR018062">
    <property type="entry name" value="HTH_AraC-typ_CS"/>
</dbReference>
<evidence type="ECO:0000256" key="3">
    <source>
        <dbReference type="ARBA" id="ARBA00023163"/>
    </source>
</evidence>
<dbReference type="InterPro" id="IPR020449">
    <property type="entry name" value="Tscrpt_reg_AraC-type_HTH"/>
</dbReference>
<dbReference type="PANTHER" id="PTHR43280">
    <property type="entry name" value="ARAC-FAMILY TRANSCRIPTIONAL REGULATOR"/>
    <property type="match status" value="1"/>
</dbReference>
<dbReference type="Gene3D" id="2.60.120.10">
    <property type="entry name" value="Jelly Rolls"/>
    <property type="match status" value="1"/>
</dbReference>
<sequence>MEISKLEKQLFEMDEFEKKYSGTPEQPNFFSELVESELTFSPNSQSPSVVPIDHFFKPNQNVVFIKHPRFVRFTEHRHSFIEMNYIYSGTCKQYINGKEIILKQGDLCLLDTNVRHAIDSASQNDILINIMIRTNYFDSALLQRLSGNDLLTNFFVNTIYQQKKESRYILFSNSRNNRLKDLIMQAWEEFHNPQLCSNEAINSYMLLIFTELLRIYHSSPKSKEEPIVKKAVISDILNFMEQNYHAVTLEKTAERFHFHPNHLTRLLKNNLGKTFIEVSHHIKIKNACVLLENTNLTIEQIANKIGYTNITFFYKSFKKIHDVTPAEYRKKHEILTLNKE</sequence>
<organism evidence="5 6">
    <name type="scientific">Niallia nealsonii</name>
    <dbReference type="NCBI Taxonomy" id="115979"/>
    <lineage>
        <taxon>Bacteria</taxon>
        <taxon>Bacillati</taxon>
        <taxon>Bacillota</taxon>
        <taxon>Bacilli</taxon>
        <taxon>Bacillales</taxon>
        <taxon>Bacillaceae</taxon>
        <taxon>Niallia</taxon>
    </lineage>
</organism>
<dbReference type="Pfam" id="PF12833">
    <property type="entry name" value="HTH_18"/>
    <property type="match status" value="1"/>
</dbReference>
<dbReference type="RefSeq" id="WP_101177075.1">
    <property type="nucleotide sequence ID" value="NZ_PISE01000019.1"/>
</dbReference>
<evidence type="ECO:0000313" key="6">
    <source>
        <dbReference type="Proteomes" id="UP000233375"/>
    </source>
</evidence>
<dbReference type="InterPro" id="IPR018060">
    <property type="entry name" value="HTH_AraC"/>
</dbReference>
<dbReference type="SUPFAM" id="SSF51215">
    <property type="entry name" value="Regulatory protein AraC"/>
    <property type="match status" value="1"/>
</dbReference>
<evidence type="ECO:0000259" key="4">
    <source>
        <dbReference type="PROSITE" id="PS01124"/>
    </source>
</evidence>
<dbReference type="PANTHER" id="PTHR43280:SF28">
    <property type="entry name" value="HTH-TYPE TRANSCRIPTIONAL ACTIVATOR RHAS"/>
    <property type="match status" value="1"/>
</dbReference>
<evidence type="ECO:0000256" key="2">
    <source>
        <dbReference type="ARBA" id="ARBA00023125"/>
    </source>
</evidence>
<dbReference type="Gene3D" id="1.10.10.60">
    <property type="entry name" value="Homeodomain-like"/>
    <property type="match status" value="2"/>
</dbReference>
<proteinExistence type="predicted"/>